<evidence type="ECO:0000256" key="2">
    <source>
        <dbReference type="ARBA" id="ARBA00022475"/>
    </source>
</evidence>
<evidence type="ECO:0000256" key="1">
    <source>
        <dbReference type="ARBA" id="ARBA00004651"/>
    </source>
</evidence>
<comment type="subcellular location">
    <subcellularLocation>
        <location evidence="1">Cell membrane</location>
        <topology evidence="1">Multi-pass membrane protein</topology>
    </subcellularLocation>
</comment>
<dbReference type="Pfam" id="PF02743">
    <property type="entry name" value="dCache_1"/>
    <property type="match status" value="1"/>
</dbReference>
<evidence type="ECO:0000256" key="8">
    <source>
        <dbReference type="ARBA" id="ARBA00029447"/>
    </source>
</evidence>
<dbReference type="PRINTS" id="PR00260">
    <property type="entry name" value="CHEMTRNSDUCR"/>
</dbReference>
<dbReference type="SMART" id="SM00283">
    <property type="entry name" value="MA"/>
    <property type="match status" value="1"/>
</dbReference>
<reference evidence="13" key="1">
    <citation type="submission" date="2009-07" db="EMBL/GenBank/DDBJ databases">
        <authorList>
            <consortium name="US DOE Joint Genome Institute (JGI-PGF)"/>
            <person name="Lucas S."/>
            <person name="Copeland A."/>
            <person name="Lapidus A."/>
            <person name="Glavina del Rio T."/>
            <person name="Tice H."/>
            <person name="Bruce D."/>
            <person name="Goodwin L."/>
            <person name="Pitluck S."/>
            <person name="Larimer F."/>
            <person name="Land M.L."/>
            <person name="Mouttaki H."/>
            <person name="He Z."/>
            <person name="Zhou J."/>
            <person name="Hemme C.L."/>
        </authorList>
    </citation>
    <scope>NUCLEOTIDE SEQUENCE</scope>
    <source>
        <strain evidence="13">DSM 2782</strain>
    </source>
</reference>
<dbReference type="GO" id="GO:0006935">
    <property type="term" value="P:chemotaxis"/>
    <property type="evidence" value="ECO:0007669"/>
    <property type="project" value="UniProtKB-KW"/>
</dbReference>
<evidence type="ECO:0000256" key="10">
    <source>
        <dbReference type="SAM" id="Phobius"/>
    </source>
</evidence>
<dbReference type="CDD" id="cd12912">
    <property type="entry name" value="PDC2_MCP_like"/>
    <property type="match status" value="1"/>
</dbReference>
<dbReference type="SUPFAM" id="SSF58104">
    <property type="entry name" value="Methyl-accepting chemotaxis protein (MCP) signaling domain"/>
    <property type="match status" value="1"/>
</dbReference>
<keyword evidence="4 10" id="KW-0812">Transmembrane</keyword>
<comment type="similarity">
    <text evidence="8">Belongs to the methyl-accepting chemotaxis (MCP) protein family.</text>
</comment>
<dbReference type="GO" id="GO:0007165">
    <property type="term" value="P:signal transduction"/>
    <property type="evidence" value="ECO:0007669"/>
    <property type="project" value="UniProtKB-KW"/>
</dbReference>
<name>F1T8G9_9FIRM</name>
<protein>
    <submittedName>
        <fullName evidence="13">Methyl-accepting chemotaxis sensory transducer with Cache sensor</fullName>
    </submittedName>
</protein>
<comment type="caution">
    <text evidence="13">The sequence shown here is derived from an EMBL/GenBank/DDBJ whole genome shotgun (WGS) entry which is preliminary data.</text>
</comment>
<evidence type="ECO:0000256" key="6">
    <source>
        <dbReference type="ARBA" id="ARBA00023136"/>
    </source>
</evidence>
<dbReference type="Pfam" id="PF00015">
    <property type="entry name" value="MCPsignal"/>
    <property type="match status" value="1"/>
</dbReference>
<dbReference type="GO" id="GO:0005886">
    <property type="term" value="C:plasma membrane"/>
    <property type="evidence" value="ECO:0007669"/>
    <property type="project" value="UniProtKB-SubCell"/>
</dbReference>
<keyword evidence="3" id="KW-0145">Chemotaxis</keyword>
<dbReference type="InterPro" id="IPR004090">
    <property type="entry name" value="Chemotax_Me-accpt_rcpt"/>
</dbReference>
<dbReference type="CDD" id="cd06225">
    <property type="entry name" value="HAMP"/>
    <property type="match status" value="1"/>
</dbReference>
<dbReference type="PROSITE" id="PS50111">
    <property type="entry name" value="CHEMOTAXIS_TRANSDUC_2"/>
    <property type="match status" value="1"/>
</dbReference>
<keyword evidence="5 10" id="KW-1133">Transmembrane helix</keyword>
<evidence type="ECO:0000256" key="5">
    <source>
        <dbReference type="ARBA" id="ARBA00022989"/>
    </source>
</evidence>
<organism evidence="13 14">
    <name type="scientific">Ruminiclostridium papyrosolvens DSM 2782</name>
    <dbReference type="NCBI Taxonomy" id="588581"/>
    <lineage>
        <taxon>Bacteria</taxon>
        <taxon>Bacillati</taxon>
        <taxon>Bacillota</taxon>
        <taxon>Clostridia</taxon>
        <taxon>Eubacteriales</taxon>
        <taxon>Oscillospiraceae</taxon>
        <taxon>Ruminiclostridium</taxon>
    </lineage>
</organism>
<dbReference type="eggNOG" id="COG0840">
    <property type="taxonomic scope" value="Bacteria"/>
</dbReference>
<dbReference type="AlphaFoldDB" id="F1T8G9"/>
<evidence type="ECO:0000256" key="7">
    <source>
        <dbReference type="ARBA" id="ARBA00023224"/>
    </source>
</evidence>
<dbReference type="OrthoDB" id="5449717at2"/>
<evidence type="ECO:0000259" key="11">
    <source>
        <dbReference type="PROSITE" id="PS50111"/>
    </source>
</evidence>
<sequence length="676" mass="74356">MNIRKKLTIFVTGLAILSIAVTQISSYLKSKDIIITQTNTMAKDLSSAYADNISSLIEKENAVVSALASQRSIIELLEQSKSGNKTDQSIQIEKECNKLLKNTEKQEWNLEHVFIVNTNNLIIADSNTNTLGQDISDRAYSLQTLSEGKPITSDALKSKATNKNISVFTYPVRDDFGKLIGYVAAAVYTDTFSGYLQDKRILGTKSSYVFLVDKSGNILYHPEKNKIGEPIETPQIKNIISKPEGKISDVINYDYKGKGKIAAYKFINQTGWLLILTGTIDEVTAPVDAMQVFILTLSLIMIVVASAVGYFIAIRISRPIERLTHLIHNTSKLDLTYNNAFEIYLKGKDEIGTITRAVAEMRQVLRGMAGKLIEVSEKINDNAQYVSTLANDVKMNSQENSATTQELSAGAEESAASTEEISASINEVENNVNTIAQKTKEGADVCRQITDKALKLKEDATISGQKAKSIYEDVKQKIEESIEQSKSTQQINILADTILQITEQTNLLALNAAIEAARAGESGKGFAVVADEIRKLAEQSSQTVGGIQRMVEEVNKAVKNMNESSTAILSFVDKEVLRDYKKLADISEQYNNDSNLVNGLMSDFIHTSEELNSTITNVSTAINEVAQTVVESARGIEDIAIKTSSIVVKTEEVDEKAVENLDSAKELYDIVSKFKL</sequence>
<evidence type="ECO:0000256" key="9">
    <source>
        <dbReference type="PROSITE-ProRule" id="PRU00284"/>
    </source>
</evidence>
<evidence type="ECO:0000256" key="4">
    <source>
        <dbReference type="ARBA" id="ARBA00022692"/>
    </source>
</evidence>
<dbReference type="GO" id="GO:0004888">
    <property type="term" value="F:transmembrane signaling receptor activity"/>
    <property type="evidence" value="ECO:0007669"/>
    <property type="project" value="InterPro"/>
</dbReference>
<keyword evidence="6 10" id="KW-0472">Membrane</keyword>
<proteinExistence type="inferred from homology"/>
<gene>
    <name evidence="13" type="ORF">Cpap_4210</name>
</gene>
<keyword evidence="2" id="KW-1003">Cell membrane</keyword>
<dbReference type="Proteomes" id="UP000003860">
    <property type="component" value="Unassembled WGS sequence"/>
</dbReference>
<dbReference type="PROSITE" id="PS50885">
    <property type="entry name" value="HAMP"/>
    <property type="match status" value="1"/>
</dbReference>
<dbReference type="CDD" id="cd12914">
    <property type="entry name" value="PDC1_DGC_like"/>
    <property type="match status" value="1"/>
</dbReference>
<dbReference type="InterPro" id="IPR003660">
    <property type="entry name" value="HAMP_dom"/>
</dbReference>
<feature type="transmembrane region" description="Helical" evidence="10">
    <location>
        <begin position="292"/>
        <end position="313"/>
    </location>
</feature>
<dbReference type="SUPFAM" id="SSF103190">
    <property type="entry name" value="Sensory domain-like"/>
    <property type="match status" value="1"/>
</dbReference>
<dbReference type="InterPro" id="IPR029151">
    <property type="entry name" value="Sensor-like_sf"/>
</dbReference>
<evidence type="ECO:0000313" key="13">
    <source>
        <dbReference type="EMBL" id="EGD49767.1"/>
    </source>
</evidence>
<dbReference type="PANTHER" id="PTHR32089">
    <property type="entry name" value="METHYL-ACCEPTING CHEMOTAXIS PROTEIN MCPB"/>
    <property type="match status" value="1"/>
</dbReference>
<reference evidence="13" key="2">
    <citation type="submission" date="2011-01" db="EMBL/GenBank/DDBJ databases">
        <title>The Non-contiguous Finished genome of Clostridium papyrosolvens.</title>
        <authorList>
            <person name="Lucas S."/>
            <person name="Copeland A."/>
            <person name="Lapidus A."/>
            <person name="Cheng J.-F."/>
            <person name="Goodwin L."/>
            <person name="Pitluck S."/>
            <person name="Misra M."/>
            <person name="Chertkov O."/>
            <person name="Detter J.C."/>
            <person name="Han C."/>
            <person name="Tapia R."/>
            <person name="Land M."/>
            <person name="Hauser L."/>
            <person name="Kyrpides N."/>
            <person name="Ivanova N."/>
            <person name="Pagani I."/>
            <person name="Mouttaki H."/>
            <person name="He Z."/>
            <person name="Zhou J."/>
            <person name="Hemme C.L."/>
            <person name="Woyke T."/>
        </authorList>
    </citation>
    <scope>NUCLEOTIDE SEQUENCE [LARGE SCALE GENOMIC DNA]</scope>
    <source>
        <strain evidence="13">DSM 2782</strain>
    </source>
</reference>
<evidence type="ECO:0000259" key="12">
    <source>
        <dbReference type="PROSITE" id="PS50885"/>
    </source>
</evidence>
<feature type="domain" description="Methyl-accepting transducer" evidence="11">
    <location>
        <begin position="389"/>
        <end position="640"/>
    </location>
</feature>
<keyword evidence="14" id="KW-1185">Reference proteome</keyword>
<dbReference type="EMBL" id="ACXX02000001">
    <property type="protein sequence ID" value="EGD49767.1"/>
    <property type="molecule type" value="Genomic_DNA"/>
</dbReference>
<dbReference type="RefSeq" id="WP_004616716.1">
    <property type="nucleotide sequence ID" value="NZ_ACXX02000001.1"/>
</dbReference>
<dbReference type="InterPro" id="IPR004089">
    <property type="entry name" value="MCPsignal_dom"/>
</dbReference>
<evidence type="ECO:0000313" key="14">
    <source>
        <dbReference type="Proteomes" id="UP000003860"/>
    </source>
</evidence>
<evidence type="ECO:0000256" key="3">
    <source>
        <dbReference type="ARBA" id="ARBA00022500"/>
    </source>
</evidence>
<dbReference type="PANTHER" id="PTHR32089:SF112">
    <property type="entry name" value="LYSOZYME-LIKE PROTEIN-RELATED"/>
    <property type="match status" value="1"/>
</dbReference>
<feature type="domain" description="HAMP" evidence="12">
    <location>
        <begin position="314"/>
        <end position="370"/>
    </location>
</feature>
<accession>F1T8G9</accession>
<dbReference type="STRING" id="588581.Cpap_4210"/>
<dbReference type="Gene3D" id="1.10.287.950">
    <property type="entry name" value="Methyl-accepting chemotaxis protein"/>
    <property type="match status" value="1"/>
</dbReference>
<dbReference type="Gene3D" id="3.30.450.20">
    <property type="entry name" value="PAS domain"/>
    <property type="match status" value="1"/>
</dbReference>
<dbReference type="InterPro" id="IPR033479">
    <property type="entry name" value="dCache_1"/>
</dbReference>
<dbReference type="Pfam" id="PF00672">
    <property type="entry name" value="HAMP"/>
    <property type="match status" value="1"/>
</dbReference>
<keyword evidence="7 9" id="KW-0807">Transducer</keyword>